<accession>A0A0F5IJM1</accession>
<feature type="region of interest" description="Disordered" evidence="2">
    <location>
        <begin position="1"/>
        <end position="23"/>
    </location>
</feature>
<reference evidence="4 5" key="1">
    <citation type="submission" date="2013-04" db="EMBL/GenBank/DDBJ databases">
        <title>The Genome Sequence of Parabacteroides gordonii DSM 23371.</title>
        <authorList>
            <consortium name="The Broad Institute Genomics Platform"/>
            <person name="Earl A."/>
            <person name="Ward D."/>
            <person name="Feldgarden M."/>
            <person name="Gevers D."/>
            <person name="Martens E."/>
            <person name="Sakamoto M."/>
            <person name="Benno Y."/>
            <person name="Suzuki N."/>
            <person name="Matsunaga N."/>
            <person name="Koshihara K."/>
            <person name="Seki M."/>
            <person name="Komiya H."/>
            <person name="Walker B."/>
            <person name="Young S."/>
            <person name="Zeng Q."/>
            <person name="Gargeya S."/>
            <person name="Fitzgerald M."/>
            <person name="Haas B."/>
            <person name="Abouelleil A."/>
            <person name="Allen A.W."/>
            <person name="Alvarado L."/>
            <person name="Arachchi H.M."/>
            <person name="Berlin A.M."/>
            <person name="Chapman S.B."/>
            <person name="Gainer-Dewar J."/>
            <person name="Goldberg J."/>
            <person name="Griggs A."/>
            <person name="Gujja S."/>
            <person name="Hansen M."/>
            <person name="Howarth C."/>
            <person name="Imamovic A."/>
            <person name="Ireland A."/>
            <person name="Larimer J."/>
            <person name="McCowan C."/>
            <person name="Murphy C."/>
            <person name="Pearson M."/>
            <person name="Poon T.W."/>
            <person name="Priest M."/>
            <person name="Roberts A."/>
            <person name="Saif S."/>
            <person name="Shea T."/>
            <person name="Sisk P."/>
            <person name="Sykes S."/>
            <person name="Wortman J."/>
            <person name="Nusbaum C."/>
            <person name="Birren B."/>
        </authorList>
    </citation>
    <scope>NUCLEOTIDE SEQUENCE [LARGE SCALE GENOMIC DNA]</scope>
    <source>
        <strain evidence="4 5">MS-1</strain>
    </source>
</reference>
<dbReference type="NCBIfam" id="TIGR02607">
    <property type="entry name" value="antidote_HigA"/>
    <property type="match status" value="1"/>
</dbReference>
<dbReference type="InterPro" id="IPR001387">
    <property type="entry name" value="Cro/C1-type_HTH"/>
</dbReference>
<comment type="caution">
    <text evidence="4">The sequence shown here is derived from an EMBL/GenBank/DDBJ whole genome shotgun (WGS) entry which is preliminary data.</text>
</comment>
<dbReference type="EMBL" id="AQHW01000031">
    <property type="protein sequence ID" value="KKB45731.1"/>
    <property type="molecule type" value="Genomic_DNA"/>
</dbReference>
<dbReference type="CDD" id="cd00093">
    <property type="entry name" value="HTH_XRE"/>
    <property type="match status" value="1"/>
</dbReference>
<keyword evidence="5" id="KW-1185">Reference proteome</keyword>
<sequence length="115" mass="12826">MSAIGQGGDPQMTANNLTPAYPTHPGEILKDEIEYRGISQRKLAKQMGLAYSVLNEILNGHRPVTEKTALLFEAVLGVDAEPLMRLQLKYNMQATRKDKTFMERLAEVRKIAAVL</sequence>
<dbReference type="RefSeq" id="WP_028727511.1">
    <property type="nucleotide sequence ID" value="NZ_AUAE01000014.1"/>
</dbReference>
<dbReference type="InterPro" id="IPR010982">
    <property type="entry name" value="Lambda_DNA-bd_dom_sf"/>
</dbReference>
<dbReference type="PANTHER" id="PTHR36924">
    <property type="entry name" value="ANTITOXIN HIGA-1"/>
    <property type="match status" value="1"/>
</dbReference>
<dbReference type="SMART" id="SM00530">
    <property type="entry name" value="HTH_XRE"/>
    <property type="match status" value="1"/>
</dbReference>
<feature type="domain" description="HTH cro/C1-type" evidence="3">
    <location>
        <begin position="29"/>
        <end position="83"/>
    </location>
</feature>
<evidence type="ECO:0000256" key="2">
    <source>
        <dbReference type="SAM" id="MobiDB-lite"/>
    </source>
</evidence>
<dbReference type="PANTHER" id="PTHR36924:SF1">
    <property type="entry name" value="ANTITOXIN HIGA-1"/>
    <property type="match status" value="1"/>
</dbReference>
<organism evidence="4 5">
    <name type="scientific">Parabacteroides gordonii MS-1 = DSM 23371</name>
    <dbReference type="NCBI Taxonomy" id="1203610"/>
    <lineage>
        <taxon>Bacteria</taxon>
        <taxon>Pseudomonadati</taxon>
        <taxon>Bacteroidota</taxon>
        <taxon>Bacteroidia</taxon>
        <taxon>Bacteroidales</taxon>
        <taxon>Tannerellaceae</taxon>
        <taxon>Parabacteroides</taxon>
    </lineage>
</organism>
<dbReference type="STRING" id="1203610.HMPREF1536_05371"/>
<gene>
    <name evidence="4" type="ORF">HMPREF1536_05371</name>
</gene>
<evidence type="ECO:0000259" key="3">
    <source>
        <dbReference type="PROSITE" id="PS50943"/>
    </source>
</evidence>
<name>A0A0F5IJM1_9BACT</name>
<dbReference type="Proteomes" id="UP000033035">
    <property type="component" value="Unassembled WGS sequence"/>
</dbReference>
<evidence type="ECO:0000256" key="1">
    <source>
        <dbReference type="ARBA" id="ARBA00023125"/>
    </source>
</evidence>
<dbReference type="Gene3D" id="1.10.260.40">
    <property type="entry name" value="lambda repressor-like DNA-binding domains"/>
    <property type="match status" value="1"/>
</dbReference>
<dbReference type="Pfam" id="PF01381">
    <property type="entry name" value="HTH_3"/>
    <property type="match status" value="1"/>
</dbReference>
<dbReference type="PROSITE" id="PS50943">
    <property type="entry name" value="HTH_CROC1"/>
    <property type="match status" value="1"/>
</dbReference>
<dbReference type="GO" id="GO:0003677">
    <property type="term" value="F:DNA binding"/>
    <property type="evidence" value="ECO:0007669"/>
    <property type="project" value="UniProtKB-KW"/>
</dbReference>
<dbReference type="SUPFAM" id="SSF47413">
    <property type="entry name" value="lambda repressor-like DNA-binding domains"/>
    <property type="match status" value="1"/>
</dbReference>
<dbReference type="PATRIC" id="fig|1203610.3.peg.5487"/>
<keyword evidence="1" id="KW-0238">DNA-binding</keyword>
<evidence type="ECO:0000313" key="4">
    <source>
        <dbReference type="EMBL" id="KKB45731.1"/>
    </source>
</evidence>
<evidence type="ECO:0000313" key="5">
    <source>
        <dbReference type="Proteomes" id="UP000033035"/>
    </source>
</evidence>
<dbReference type="HOGENOM" id="CLU_140230_1_0_10"/>
<dbReference type="InterPro" id="IPR013430">
    <property type="entry name" value="Toxin_antidote_HigA"/>
</dbReference>
<proteinExistence type="predicted"/>
<protein>
    <submittedName>
        <fullName evidence="4">HigA family addiction module antidote protein</fullName>
    </submittedName>
</protein>
<dbReference type="AlphaFoldDB" id="A0A0F5IJM1"/>